<dbReference type="GO" id="GO:0047355">
    <property type="term" value="F:CDP-glycerol glycerophosphotransferase activity"/>
    <property type="evidence" value="ECO:0007669"/>
    <property type="project" value="InterPro"/>
</dbReference>
<dbReference type="PANTHER" id="PTHR37316:SF3">
    <property type="entry name" value="TEICHOIC ACID GLYCEROL-PHOSPHATE TRANSFERASE"/>
    <property type="match status" value="1"/>
</dbReference>
<gene>
    <name evidence="8" type="ORF">R0G89_10295</name>
</gene>
<dbReference type="EMBL" id="JAWJAV010000010">
    <property type="protein sequence ID" value="MDV2622090.1"/>
    <property type="molecule type" value="Genomic_DNA"/>
</dbReference>
<protein>
    <submittedName>
        <fullName evidence="8">CDP-glycerol glycerophosphotransferase family protein</fullName>
    </submittedName>
</protein>
<proteinExistence type="inferred from homology"/>
<evidence type="ECO:0000313" key="9">
    <source>
        <dbReference type="Proteomes" id="UP001280897"/>
    </source>
</evidence>
<feature type="transmembrane region" description="Helical" evidence="7">
    <location>
        <begin position="89"/>
        <end position="107"/>
    </location>
</feature>
<dbReference type="Gene3D" id="3.40.50.12580">
    <property type="match status" value="1"/>
</dbReference>
<dbReference type="InterPro" id="IPR051612">
    <property type="entry name" value="Teichoic_Acid_Biosynth"/>
</dbReference>
<comment type="subcellular location">
    <subcellularLocation>
        <location evidence="1">Cell membrane</location>
        <topology evidence="1">Peripheral membrane protein</topology>
    </subcellularLocation>
</comment>
<dbReference type="Proteomes" id="UP001280897">
    <property type="component" value="Unassembled WGS sequence"/>
</dbReference>
<dbReference type="InterPro" id="IPR007554">
    <property type="entry name" value="Glycerophosphate_synth"/>
</dbReference>
<evidence type="ECO:0000256" key="6">
    <source>
        <dbReference type="ARBA" id="ARBA00023136"/>
    </source>
</evidence>
<keyword evidence="4" id="KW-0808">Transferase</keyword>
<dbReference type="AlphaFoldDB" id="A0AAW8YJK9"/>
<dbReference type="InterPro" id="IPR043149">
    <property type="entry name" value="TagF_N"/>
</dbReference>
<evidence type="ECO:0000313" key="8">
    <source>
        <dbReference type="EMBL" id="MDV2622090.1"/>
    </source>
</evidence>
<evidence type="ECO:0000256" key="3">
    <source>
        <dbReference type="ARBA" id="ARBA00022475"/>
    </source>
</evidence>
<comment type="caution">
    <text evidence="8">The sequence shown here is derived from an EMBL/GenBank/DDBJ whole genome shotgun (WGS) entry which is preliminary data.</text>
</comment>
<keyword evidence="7" id="KW-1133">Transmembrane helix</keyword>
<dbReference type="PANTHER" id="PTHR37316">
    <property type="entry name" value="TEICHOIC ACID GLYCEROL-PHOSPHATE PRIMASE"/>
    <property type="match status" value="1"/>
</dbReference>
<evidence type="ECO:0000256" key="7">
    <source>
        <dbReference type="SAM" id="Phobius"/>
    </source>
</evidence>
<keyword evidence="5" id="KW-0777">Teichoic acid biosynthesis</keyword>
<organism evidence="8 9">
    <name type="scientific">Pediococcus acidilactici</name>
    <dbReference type="NCBI Taxonomy" id="1254"/>
    <lineage>
        <taxon>Bacteria</taxon>
        <taxon>Bacillati</taxon>
        <taxon>Bacillota</taxon>
        <taxon>Bacilli</taxon>
        <taxon>Lactobacillales</taxon>
        <taxon>Lactobacillaceae</taxon>
        <taxon>Pediococcus</taxon>
        <taxon>Pediococcus acidilactici group</taxon>
    </lineage>
</organism>
<evidence type="ECO:0000256" key="4">
    <source>
        <dbReference type="ARBA" id="ARBA00022679"/>
    </source>
</evidence>
<dbReference type="SUPFAM" id="SSF53756">
    <property type="entry name" value="UDP-Glycosyltransferase/glycogen phosphorylase"/>
    <property type="match status" value="1"/>
</dbReference>
<dbReference type="InterPro" id="IPR043148">
    <property type="entry name" value="TagF_C"/>
</dbReference>
<keyword evidence="3" id="KW-1003">Cell membrane</keyword>
<dbReference type="RefSeq" id="WP_317072579.1">
    <property type="nucleotide sequence ID" value="NZ_JAWJAV010000010.1"/>
</dbReference>
<dbReference type="Pfam" id="PF04464">
    <property type="entry name" value="Glyphos_transf"/>
    <property type="match status" value="1"/>
</dbReference>
<reference evidence="8" key="2">
    <citation type="submission" date="2023-10" db="EMBL/GenBank/DDBJ databases">
        <authorList>
            <person name="Khurajog B."/>
        </authorList>
    </citation>
    <scope>NUCLEOTIDE SEQUENCE</scope>
    <source>
        <strain evidence="8">BF9</strain>
    </source>
</reference>
<sequence>MDLKRIRIFRRVFQGIFTPINKIFFKKSNRIVLYSNWGFRDNVEYLFKFLVENNYNQRYEIICASNSFESIQLSDYQNVKYTKNKLLMLYYYLSSKYFFYCFGGIPIEPAKKQIIVNLWHGMPIKKIGYLEENVEHKRLNYFTYLLCYSSFFSDVLKKSFDVSEDKLMIANAPRNAPFIADGKKNIVGKSYIVWMPTYRSSKKLNSVNGSKNEILPLIKDKKELINLDTVLAANDKILFIKLHPLQDKTEVKGNYKNIVFIDDRWLKVQGTNLYEFLAASESLITDYSSISIDYVLLNKPIFYILDDLKAYEETRGLNYKLDEFLAGDVIKNYDELVKVFEGYQDDPTLRREKLYQFYDSPNHSSKYILDYVGIK</sequence>
<evidence type="ECO:0000256" key="2">
    <source>
        <dbReference type="ARBA" id="ARBA00010488"/>
    </source>
</evidence>
<evidence type="ECO:0000256" key="1">
    <source>
        <dbReference type="ARBA" id="ARBA00004202"/>
    </source>
</evidence>
<dbReference type="GO" id="GO:0005886">
    <property type="term" value="C:plasma membrane"/>
    <property type="evidence" value="ECO:0007669"/>
    <property type="project" value="UniProtKB-SubCell"/>
</dbReference>
<keyword evidence="6 7" id="KW-0472">Membrane</keyword>
<comment type="similarity">
    <text evidence="2">Belongs to the CDP-glycerol glycerophosphotransferase family.</text>
</comment>
<keyword evidence="7" id="KW-0812">Transmembrane</keyword>
<reference evidence="8" key="1">
    <citation type="journal article" date="2023" name="PeerJ">
        <title>Selection and evaluation of lactic acid bacteria from chicken feces in Thailand as potential probiotics.</title>
        <authorList>
            <person name="Khurajog B."/>
            <person name="Disastra Y."/>
            <person name="Lawwyne L.D."/>
            <person name="Sirichokchatchawan W."/>
            <person name="Niyomtham W."/>
            <person name="Yindee J."/>
            <person name="Hampson D.J."/>
            <person name="Prapasarakul N."/>
        </authorList>
    </citation>
    <scope>NUCLEOTIDE SEQUENCE</scope>
    <source>
        <strain evidence="8">BF9</strain>
    </source>
</reference>
<accession>A0AAW8YJK9</accession>
<name>A0AAW8YJK9_PEDAC</name>
<dbReference type="Gene3D" id="3.40.50.11820">
    <property type="match status" value="1"/>
</dbReference>
<dbReference type="GO" id="GO:0019350">
    <property type="term" value="P:teichoic acid biosynthetic process"/>
    <property type="evidence" value="ECO:0007669"/>
    <property type="project" value="UniProtKB-KW"/>
</dbReference>
<evidence type="ECO:0000256" key="5">
    <source>
        <dbReference type="ARBA" id="ARBA00022944"/>
    </source>
</evidence>